<dbReference type="KEGG" id="sniv:SFSGTM_10100"/>
<keyword evidence="3" id="KW-1185">Reference proteome</keyword>
<evidence type="ECO:0000313" key="3">
    <source>
        <dbReference type="Proteomes" id="UP000463939"/>
    </source>
</evidence>
<sequence length="68" mass="7771">MMNIVKSMVWVLLLLSAAQASANPAPWYQWRSKLTGELVCWQTSPGQGWEKATGPYKDPHCAYLIRYK</sequence>
<reference evidence="3" key="1">
    <citation type="submission" date="2019-11" db="EMBL/GenBank/DDBJ databases">
        <title>Isolation and characterization of a novel species in the genus Sulfuriferula.</title>
        <authorList>
            <person name="Mochizuki J."/>
            <person name="Kojima H."/>
            <person name="Fukui M."/>
        </authorList>
    </citation>
    <scope>NUCLEOTIDE SEQUENCE [LARGE SCALE GENOMIC DNA]</scope>
    <source>
        <strain evidence="3">SGTM</strain>
    </source>
</reference>
<accession>A0A809S8L3</accession>
<dbReference type="Proteomes" id="UP000463939">
    <property type="component" value="Chromosome"/>
</dbReference>
<evidence type="ECO:0000313" key="2">
    <source>
        <dbReference type="EMBL" id="BBP00302.1"/>
    </source>
</evidence>
<feature type="signal peptide" evidence="1">
    <location>
        <begin position="1"/>
        <end position="22"/>
    </location>
</feature>
<name>A0A809S8L3_9PROT</name>
<keyword evidence="1" id="KW-0732">Signal</keyword>
<organism evidence="2 3">
    <name type="scientific">Sulfuriferula nivalis</name>
    <dbReference type="NCBI Taxonomy" id="2675298"/>
    <lineage>
        <taxon>Bacteria</taxon>
        <taxon>Pseudomonadati</taxon>
        <taxon>Pseudomonadota</taxon>
        <taxon>Betaproteobacteria</taxon>
        <taxon>Nitrosomonadales</taxon>
        <taxon>Sulfuricellaceae</taxon>
        <taxon>Sulfuriferula</taxon>
    </lineage>
</organism>
<dbReference type="EMBL" id="AP021881">
    <property type="protein sequence ID" value="BBP00302.1"/>
    <property type="molecule type" value="Genomic_DNA"/>
</dbReference>
<dbReference type="RefSeq" id="WP_232526048.1">
    <property type="nucleotide sequence ID" value="NZ_AP021881.1"/>
</dbReference>
<evidence type="ECO:0000256" key="1">
    <source>
        <dbReference type="SAM" id="SignalP"/>
    </source>
</evidence>
<proteinExistence type="predicted"/>
<protein>
    <submittedName>
        <fullName evidence="2">Uncharacterized protein</fullName>
    </submittedName>
</protein>
<dbReference type="AlphaFoldDB" id="A0A809S8L3"/>
<feature type="chain" id="PRO_5032670534" evidence="1">
    <location>
        <begin position="23"/>
        <end position="68"/>
    </location>
</feature>
<gene>
    <name evidence="2" type="ORF">SFSGTM_10100</name>
</gene>